<evidence type="ECO:0000313" key="2">
    <source>
        <dbReference type="Proteomes" id="UP000324800"/>
    </source>
</evidence>
<gene>
    <name evidence="1" type="ORF">EZS28_029356</name>
</gene>
<evidence type="ECO:0000313" key="1">
    <source>
        <dbReference type="EMBL" id="KAA6375114.1"/>
    </source>
</evidence>
<sequence>MDRRLCDQIEQESQSVLQPITRQRSFGGQLVQPDMDELELISASANREDTKTIAKVKKDMAQAAIVVPMWRGQLWTNLLNRMSVRKVDLGLTEQILEPGKLMIDNPLVYLSSRKMEAQLVISTARAKISSGQWRGRCGFGKCFDVESCKRGDKDEKIFEEDKNPCKYCTCDVCEKSKCFIIADCGGSGEEFGTGMKQKCKIPNCEEYRQCPYAMDNGIDRGVFGMENNEIDCNEEVEHQINGGQDNHTYKDKEGQEGQGVQYQVVKER</sequence>
<dbReference type="EMBL" id="SNRW01011463">
    <property type="protein sequence ID" value="KAA6375114.1"/>
    <property type="molecule type" value="Genomic_DNA"/>
</dbReference>
<dbReference type="AlphaFoldDB" id="A0A5J4UY07"/>
<organism evidence="1 2">
    <name type="scientific">Streblomastix strix</name>
    <dbReference type="NCBI Taxonomy" id="222440"/>
    <lineage>
        <taxon>Eukaryota</taxon>
        <taxon>Metamonada</taxon>
        <taxon>Preaxostyla</taxon>
        <taxon>Oxymonadida</taxon>
        <taxon>Streblomastigidae</taxon>
        <taxon>Streblomastix</taxon>
    </lineage>
</organism>
<comment type="caution">
    <text evidence="1">The sequence shown here is derived from an EMBL/GenBank/DDBJ whole genome shotgun (WGS) entry which is preliminary data.</text>
</comment>
<accession>A0A5J4UY07</accession>
<name>A0A5J4UY07_9EUKA</name>
<reference evidence="1 2" key="1">
    <citation type="submission" date="2019-03" db="EMBL/GenBank/DDBJ databases">
        <title>Single cell metagenomics reveals metabolic interactions within the superorganism composed of flagellate Streblomastix strix and complex community of Bacteroidetes bacteria on its surface.</title>
        <authorList>
            <person name="Treitli S.C."/>
            <person name="Kolisko M."/>
            <person name="Husnik F."/>
            <person name="Keeling P."/>
            <person name="Hampl V."/>
        </authorList>
    </citation>
    <scope>NUCLEOTIDE SEQUENCE [LARGE SCALE GENOMIC DNA]</scope>
    <source>
        <strain evidence="1">ST1C</strain>
    </source>
</reference>
<protein>
    <submittedName>
        <fullName evidence="1">Uncharacterized protein</fullName>
    </submittedName>
</protein>
<proteinExistence type="predicted"/>
<dbReference type="Proteomes" id="UP000324800">
    <property type="component" value="Unassembled WGS sequence"/>
</dbReference>